<dbReference type="AlphaFoldDB" id="I2FSK7"/>
<feature type="region of interest" description="Disordered" evidence="7">
    <location>
        <begin position="629"/>
        <end position="655"/>
    </location>
</feature>
<proteinExistence type="predicted"/>
<evidence type="ECO:0000256" key="6">
    <source>
        <dbReference type="ARBA" id="ARBA00023242"/>
    </source>
</evidence>
<evidence type="ECO:0000256" key="5">
    <source>
        <dbReference type="ARBA" id="ARBA00023204"/>
    </source>
</evidence>
<feature type="compositionally biased region" description="Low complexity" evidence="7">
    <location>
        <begin position="77"/>
        <end position="95"/>
    </location>
</feature>
<dbReference type="InterPro" id="IPR027417">
    <property type="entry name" value="P-loop_NTPase"/>
</dbReference>
<evidence type="ECO:0000256" key="3">
    <source>
        <dbReference type="ARBA" id="ARBA00022763"/>
    </source>
</evidence>
<feature type="compositionally biased region" description="Polar residues" evidence="7">
    <location>
        <begin position="32"/>
        <end position="42"/>
    </location>
</feature>
<feature type="region of interest" description="Disordered" evidence="7">
    <location>
        <begin position="296"/>
        <end position="319"/>
    </location>
</feature>
<keyword evidence="3" id="KW-0227">DNA damage</keyword>
<feature type="compositionally biased region" description="Pro residues" evidence="7">
    <location>
        <begin position="180"/>
        <end position="190"/>
    </location>
</feature>
<evidence type="ECO:0000313" key="8">
    <source>
        <dbReference type="EMBL" id="CCF49900.1"/>
    </source>
</evidence>
<feature type="compositionally biased region" description="Basic and acidic residues" evidence="7">
    <location>
        <begin position="788"/>
        <end position="799"/>
    </location>
</feature>
<dbReference type="EMBL" id="CAGI01000150">
    <property type="protein sequence ID" value="CCF49900.1"/>
    <property type="molecule type" value="Genomic_DNA"/>
</dbReference>
<keyword evidence="4" id="KW-0067">ATP-binding</keyword>
<dbReference type="Gene3D" id="3.40.50.300">
    <property type="entry name" value="P-loop containing nucleotide triphosphate hydrolases"/>
    <property type="match status" value="1"/>
</dbReference>
<dbReference type="GO" id="GO:0000707">
    <property type="term" value="P:meiotic DNA recombinase assembly"/>
    <property type="evidence" value="ECO:0007669"/>
    <property type="project" value="TreeGrafter"/>
</dbReference>
<feature type="compositionally biased region" description="Basic and acidic residues" evidence="7">
    <location>
        <begin position="296"/>
        <end position="305"/>
    </location>
</feature>
<keyword evidence="5" id="KW-0234">DNA repair</keyword>
<accession>I2FSK7</accession>
<organism evidence="8 9">
    <name type="scientific">Ustilago hordei</name>
    <name type="common">Barley covered smut fungus</name>
    <dbReference type="NCBI Taxonomy" id="120017"/>
    <lineage>
        <taxon>Eukaryota</taxon>
        <taxon>Fungi</taxon>
        <taxon>Dikarya</taxon>
        <taxon>Basidiomycota</taxon>
        <taxon>Ustilaginomycotina</taxon>
        <taxon>Ustilaginomycetes</taxon>
        <taxon>Ustilaginales</taxon>
        <taxon>Ustilaginaceae</taxon>
        <taxon>Ustilago</taxon>
    </lineage>
</organism>
<dbReference type="GO" id="GO:0033063">
    <property type="term" value="C:Rad51B-Rad51C-Rad51D-XRCC2 complex"/>
    <property type="evidence" value="ECO:0007669"/>
    <property type="project" value="TreeGrafter"/>
</dbReference>
<dbReference type="PANTHER" id="PTHR46239">
    <property type="entry name" value="DNA REPAIR PROTEIN RAD51 HOMOLOG 3 RAD51C"/>
    <property type="match status" value="1"/>
</dbReference>
<evidence type="ECO:0000256" key="7">
    <source>
        <dbReference type="SAM" id="MobiDB-lite"/>
    </source>
</evidence>
<dbReference type="Proteomes" id="UP000006174">
    <property type="component" value="Unassembled WGS sequence"/>
</dbReference>
<comment type="subcellular location">
    <subcellularLocation>
        <location evidence="1">Nucleus</location>
    </subcellularLocation>
</comment>
<dbReference type="HOGENOM" id="CLU_336823_0_0_1"/>
<feature type="region of interest" description="Disordered" evidence="7">
    <location>
        <begin position="788"/>
        <end position="845"/>
    </location>
</feature>
<feature type="compositionally biased region" description="Low complexity" evidence="7">
    <location>
        <begin position="703"/>
        <end position="718"/>
    </location>
</feature>
<evidence type="ECO:0000256" key="2">
    <source>
        <dbReference type="ARBA" id="ARBA00022741"/>
    </source>
</evidence>
<dbReference type="OMA" id="FWDAEIA"/>
<evidence type="ECO:0000313" key="9">
    <source>
        <dbReference type="Proteomes" id="UP000006174"/>
    </source>
</evidence>
<keyword evidence="9" id="KW-1185">Reference proteome</keyword>
<dbReference type="GO" id="GO:0008821">
    <property type="term" value="F:crossover junction DNA endonuclease activity"/>
    <property type="evidence" value="ECO:0007669"/>
    <property type="project" value="TreeGrafter"/>
</dbReference>
<sequence length="870" mass="94286">MDLITAPVHAPLMPHNFSQGCSSGHQDDLASGHSQPSPSQRLLSRMLPVQAPLSQHAASRSPQPHHISTSSGAASLAFSTTQHSATAASAQSADAAPHKSSLRLSHPPPAPSSSHLHQVTPQSKRARIDRDSRSASSTTSPFPSSNNSLLKSNQSSAPTGPLSSPAMPNVRPLSGIVRPLPMPPTSPSQRPPASDARNRHLIPMPQHSVEDLAKLLPPRQPAAVSPQRPDVPRRSVLQAIPAQPPLPIPPPRSPVAQHQRLYPLPSAPEALPNRTSWSLTGFRSFDLDLDRIAEVQRLDQSRSDEPTEEQTASKDAAGAPAALEMASNHGRISGSSLGLPDRGLPSGSIFEVLGPPGSGKSHFVIQYAITERLRALGRARSSLMMYEDQDEASMHDEEHQGTTFTDSSYFSEDFWDAEIAQADQVLMIDCEGALTPERLAYAAWSATISLWTATRQHHSPANNEATHVVTSTEIKSSAQQRADMPEVVRRLVAAVLAGIHVSHVTSLADLIALLRSLRPTDDLRDRQGEKLLPSAMPVRTSLILIDTLSYHIRSSGGSTQDRKFAAQSSERIRDMLLRLQKPYEYCPQPELTLEENEAAKQRCIEAASKLCTPTIVFTNQLGIRRGRDELQASGRASPSGRPAMGTSSDRSFGKNSARAEGMSMLAPLLNGQRLPQSARVRNERPPPSVALCGPEMWDEEKGQAASAKASASPRQSQQLRGRSAGATKPMGHNRGWPLSFLGQDVWRILLFRHGTFGHRYAQMVSVPPIVQSELASLWTQARQRMRAREAEAARSEEQRASSALAGSAAEQRAPSEPAANSSDAQRGSLQLSDAPTISARETIAENKDKQMLDLLGRLRSSLFSWRPFSS</sequence>
<feature type="region of interest" description="Disordered" evidence="7">
    <location>
        <begin position="668"/>
        <end position="732"/>
    </location>
</feature>
<dbReference type="GO" id="GO:0005524">
    <property type="term" value="F:ATP binding"/>
    <property type="evidence" value="ECO:0007669"/>
    <property type="project" value="UniProtKB-KW"/>
</dbReference>
<dbReference type="GO" id="GO:0033065">
    <property type="term" value="C:Rad51C-XRCC3 complex"/>
    <property type="evidence" value="ECO:0007669"/>
    <property type="project" value="TreeGrafter"/>
</dbReference>
<feature type="compositionally biased region" description="Polar residues" evidence="7">
    <location>
        <begin position="818"/>
        <end position="835"/>
    </location>
</feature>
<feature type="region of interest" description="Disordered" evidence="7">
    <location>
        <begin position="1"/>
        <end position="199"/>
    </location>
</feature>
<comment type="caution">
    <text evidence="8">The sequence shown here is derived from an EMBL/GenBank/DDBJ whole genome shotgun (WGS) entry which is preliminary data.</text>
</comment>
<keyword evidence="6" id="KW-0539">Nucleus</keyword>
<feature type="compositionally biased region" description="Low complexity" evidence="7">
    <location>
        <begin position="134"/>
        <end position="156"/>
    </location>
</feature>
<feature type="compositionally biased region" description="Polar residues" evidence="7">
    <location>
        <begin position="645"/>
        <end position="654"/>
    </location>
</feature>
<dbReference type="GO" id="GO:0007131">
    <property type="term" value="P:reciprocal meiotic recombination"/>
    <property type="evidence" value="ECO:0007669"/>
    <property type="project" value="TreeGrafter"/>
</dbReference>
<evidence type="ECO:0000256" key="1">
    <source>
        <dbReference type="ARBA" id="ARBA00004123"/>
    </source>
</evidence>
<dbReference type="GO" id="GO:0000400">
    <property type="term" value="F:four-way junction DNA binding"/>
    <property type="evidence" value="ECO:0007669"/>
    <property type="project" value="TreeGrafter"/>
</dbReference>
<reference evidence="8 9" key="1">
    <citation type="journal article" date="2012" name="Plant Cell">
        <title>Genome comparison of barley and maize smut fungi reveals targeted loss of RNA silencing components and species-specific presence of transposable elements.</title>
        <authorList>
            <person name="Laurie J.D."/>
            <person name="Ali S."/>
            <person name="Linning R."/>
            <person name="Mannhaupt G."/>
            <person name="Wong P."/>
            <person name="Gueldener U."/>
            <person name="Muensterkoetter M."/>
            <person name="Moore R."/>
            <person name="Kahmann R."/>
            <person name="Bakkeren G."/>
            <person name="Schirawski J."/>
        </authorList>
    </citation>
    <scope>NUCLEOTIDE SEQUENCE [LARGE SCALE GENOMIC DNA]</scope>
    <source>
        <strain evidence="9">Uh4875-4</strain>
    </source>
</reference>
<feature type="compositionally biased region" description="Polar residues" evidence="7">
    <location>
        <begin position="52"/>
        <end position="73"/>
    </location>
</feature>
<protein>
    <submittedName>
        <fullName evidence="8">Uncharacterized protein</fullName>
    </submittedName>
</protein>
<dbReference type="eggNOG" id="ENOG502RE41">
    <property type="taxonomic scope" value="Eukaryota"/>
</dbReference>
<dbReference type="InterPro" id="IPR052093">
    <property type="entry name" value="HR_Repair_Mediator"/>
</dbReference>
<dbReference type="STRING" id="1128400.I2FSK7"/>
<dbReference type="PANTHER" id="PTHR46239:SF1">
    <property type="entry name" value="DNA REPAIR PROTEIN RAD51 HOMOLOG 3"/>
    <property type="match status" value="1"/>
</dbReference>
<dbReference type="SUPFAM" id="SSF52540">
    <property type="entry name" value="P-loop containing nucleoside triphosphate hydrolases"/>
    <property type="match status" value="1"/>
</dbReference>
<gene>
    <name evidence="8" type="ORF">UHOR_03897</name>
</gene>
<dbReference type="GO" id="GO:0005657">
    <property type="term" value="C:replication fork"/>
    <property type="evidence" value="ECO:0007669"/>
    <property type="project" value="TreeGrafter"/>
</dbReference>
<name>I2FSK7_USTHO</name>
<evidence type="ECO:0000256" key="4">
    <source>
        <dbReference type="ARBA" id="ARBA00022840"/>
    </source>
</evidence>
<keyword evidence="2" id="KW-0547">Nucleotide-binding</keyword>